<dbReference type="GO" id="GO:0004065">
    <property type="term" value="F:arylsulfatase activity"/>
    <property type="evidence" value="ECO:0007669"/>
    <property type="project" value="UniProtKB-EC"/>
</dbReference>
<feature type="domain" description="Sulfatase N-terminal" evidence="4">
    <location>
        <begin position="30"/>
        <end position="300"/>
    </location>
</feature>
<dbReference type="RefSeq" id="WP_145259185.1">
    <property type="nucleotide sequence ID" value="NZ_CP036316.1"/>
</dbReference>
<feature type="chain" id="PRO_5022121766" evidence="3">
    <location>
        <begin position="27"/>
        <end position="491"/>
    </location>
</feature>
<protein>
    <submittedName>
        <fullName evidence="5">Arylsulfatase</fullName>
        <ecNumber evidence="5">3.1.6.1</ecNumber>
    </submittedName>
</protein>
<feature type="signal peptide" evidence="3">
    <location>
        <begin position="1"/>
        <end position="26"/>
    </location>
</feature>
<name>A0A517T417_9PLAN</name>
<dbReference type="EMBL" id="CP036316">
    <property type="protein sequence ID" value="QDT63118.1"/>
    <property type="molecule type" value="Genomic_DNA"/>
</dbReference>
<dbReference type="SUPFAM" id="SSF53649">
    <property type="entry name" value="Alkaline phosphatase-like"/>
    <property type="match status" value="1"/>
</dbReference>
<dbReference type="OrthoDB" id="9762324at2"/>
<dbReference type="Pfam" id="PF00884">
    <property type="entry name" value="Sulfatase"/>
    <property type="match status" value="1"/>
</dbReference>
<dbReference type="KEGG" id="chya:V22_03180"/>
<organism evidence="5 6">
    <name type="scientific">Calycomorphotria hydatis</name>
    <dbReference type="NCBI Taxonomy" id="2528027"/>
    <lineage>
        <taxon>Bacteria</taxon>
        <taxon>Pseudomonadati</taxon>
        <taxon>Planctomycetota</taxon>
        <taxon>Planctomycetia</taxon>
        <taxon>Planctomycetales</taxon>
        <taxon>Planctomycetaceae</taxon>
        <taxon>Calycomorphotria</taxon>
    </lineage>
</organism>
<dbReference type="InterPro" id="IPR024607">
    <property type="entry name" value="Sulfatase_CS"/>
</dbReference>
<accession>A0A517T417</accession>
<evidence type="ECO:0000256" key="2">
    <source>
        <dbReference type="ARBA" id="ARBA00022801"/>
    </source>
</evidence>
<dbReference type="InterPro" id="IPR052701">
    <property type="entry name" value="GAG_Ulvan_Degrading_Sulfatases"/>
</dbReference>
<evidence type="ECO:0000313" key="6">
    <source>
        <dbReference type="Proteomes" id="UP000319976"/>
    </source>
</evidence>
<reference evidence="5 6" key="1">
    <citation type="submission" date="2019-02" db="EMBL/GenBank/DDBJ databases">
        <title>Deep-cultivation of Planctomycetes and their phenomic and genomic characterization uncovers novel biology.</title>
        <authorList>
            <person name="Wiegand S."/>
            <person name="Jogler M."/>
            <person name="Boedeker C."/>
            <person name="Pinto D."/>
            <person name="Vollmers J."/>
            <person name="Rivas-Marin E."/>
            <person name="Kohn T."/>
            <person name="Peeters S.H."/>
            <person name="Heuer A."/>
            <person name="Rast P."/>
            <person name="Oberbeckmann S."/>
            <person name="Bunk B."/>
            <person name="Jeske O."/>
            <person name="Meyerdierks A."/>
            <person name="Storesund J.E."/>
            <person name="Kallscheuer N."/>
            <person name="Luecker S."/>
            <person name="Lage O.M."/>
            <person name="Pohl T."/>
            <person name="Merkel B.J."/>
            <person name="Hornburger P."/>
            <person name="Mueller R.-W."/>
            <person name="Bruemmer F."/>
            <person name="Labrenz M."/>
            <person name="Spormann A.M."/>
            <person name="Op den Camp H."/>
            <person name="Overmann J."/>
            <person name="Amann R."/>
            <person name="Jetten M.S.M."/>
            <person name="Mascher T."/>
            <person name="Medema M.H."/>
            <person name="Devos D.P."/>
            <person name="Kaster A.-K."/>
            <person name="Ovreas L."/>
            <person name="Rohde M."/>
            <person name="Galperin M.Y."/>
            <person name="Jogler C."/>
        </authorList>
    </citation>
    <scope>NUCLEOTIDE SEQUENCE [LARGE SCALE GENOMIC DNA]</scope>
    <source>
        <strain evidence="5 6">V22</strain>
    </source>
</reference>
<sequence length="491" mass="55350" precursor="true">MSQCLHFVLGIVLFFGSVCSTSSAFADDRPNILFCLADDWGWPHAGVYGDPVVRTEAFDRLAREGVLFENAYISSPSCTPSRNAVITGQHFFRLGRGANLWSTLDTHYPAFPLLLSEAGYETGRRDKSWGPGDLSYGGYTDTHPIGKRYKDFKDFYKDRSPEKPFFFWLGSADPHRSYKEGTGRESGLDVSKVPVPEFYPDAEVIRSDIADYYFEVERFNQLCMDAIELLEANGELENTIVVMSGDHGMPFPRCKSNLYDWGTKVPLAIRWGAKVKGAREVTDFVSLCDVAPTFLEAAGVDVPNEMTYQSLLPLLESEKSGRVDAKRDHILIGRERHTPAQEAPSVEGYPCRALRNDQFLYIRNYRPDLWPAGSPTNSTRHRDFADCDDGPTKAYLVENQNDPAIRPYFELSFVKRPAEELYDLASDPDQIHNLAGDEKFASVRKELAAQLTRELTELRDPREVGGAEVFIEFDYLGGAKKKKPVNKKIKN</sequence>
<gene>
    <name evidence="5" type="ORF">V22_03180</name>
</gene>
<evidence type="ECO:0000313" key="5">
    <source>
        <dbReference type="EMBL" id="QDT63118.1"/>
    </source>
</evidence>
<dbReference type="InterPro" id="IPR000917">
    <property type="entry name" value="Sulfatase_N"/>
</dbReference>
<comment type="similarity">
    <text evidence="1">Belongs to the sulfatase family.</text>
</comment>
<evidence type="ECO:0000256" key="1">
    <source>
        <dbReference type="ARBA" id="ARBA00008779"/>
    </source>
</evidence>
<keyword evidence="2 5" id="KW-0378">Hydrolase</keyword>
<proteinExistence type="inferred from homology"/>
<keyword evidence="6" id="KW-1185">Reference proteome</keyword>
<dbReference type="PROSITE" id="PS00523">
    <property type="entry name" value="SULFATASE_1"/>
    <property type="match status" value="1"/>
</dbReference>
<dbReference type="Gene3D" id="3.40.720.10">
    <property type="entry name" value="Alkaline Phosphatase, subunit A"/>
    <property type="match status" value="1"/>
</dbReference>
<dbReference type="AlphaFoldDB" id="A0A517T417"/>
<dbReference type="PANTHER" id="PTHR43751:SF1">
    <property type="entry name" value="SULFATASE ATSG-RELATED"/>
    <property type="match status" value="1"/>
</dbReference>
<dbReference type="EC" id="3.1.6.1" evidence="5"/>
<evidence type="ECO:0000259" key="4">
    <source>
        <dbReference type="Pfam" id="PF00884"/>
    </source>
</evidence>
<dbReference type="Proteomes" id="UP000319976">
    <property type="component" value="Chromosome"/>
</dbReference>
<dbReference type="CDD" id="cd16027">
    <property type="entry name" value="SGSH"/>
    <property type="match status" value="1"/>
</dbReference>
<dbReference type="PANTHER" id="PTHR43751">
    <property type="entry name" value="SULFATASE"/>
    <property type="match status" value="1"/>
</dbReference>
<keyword evidence="3" id="KW-0732">Signal</keyword>
<dbReference type="InterPro" id="IPR017850">
    <property type="entry name" value="Alkaline_phosphatase_core_sf"/>
</dbReference>
<evidence type="ECO:0000256" key="3">
    <source>
        <dbReference type="SAM" id="SignalP"/>
    </source>
</evidence>